<dbReference type="PANTHER" id="PTHR22734">
    <property type="entry name" value="U3 SMALL NUCLEOLAR RIBONUCLEOPROTEIN PROTEIN IMP4"/>
    <property type="match status" value="1"/>
</dbReference>
<evidence type="ECO:0000313" key="3">
    <source>
        <dbReference type="Proteomes" id="UP000682877"/>
    </source>
</evidence>
<dbReference type="GO" id="GO:0042134">
    <property type="term" value="F:rRNA primary transcript binding"/>
    <property type="evidence" value="ECO:0007669"/>
    <property type="project" value="InterPro"/>
</dbReference>
<organism evidence="2 3">
    <name type="scientific">Arabidopsis arenosa</name>
    <name type="common">Sand rock-cress</name>
    <name type="synonym">Cardaminopsis arenosa</name>
    <dbReference type="NCBI Taxonomy" id="38785"/>
    <lineage>
        <taxon>Eukaryota</taxon>
        <taxon>Viridiplantae</taxon>
        <taxon>Streptophyta</taxon>
        <taxon>Embryophyta</taxon>
        <taxon>Tracheophyta</taxon>
        <taxon>Spermatophyta</taxon>
        <taxon>Magnoliopsida</taxon>
        <taxon>eudicotyledons</taxon>
        <taxon>Gunneridae</taxon>
        <taxon>Pentapetalae</taxon>
        <taxon>rosids</taxon>
        <taxon>malvids</taxon>
        <taxon>Brassicales</taxon>
        <taxon>Brassicaceae</taxon>
        <taxon>Camelineae</taxon>
        <taxon>Arabidopsis</taxon>
    </lineage>
</organism>
<dbReference type="GO" id="GO:0000460">
    <property type="term" value="P:maturation of 5.8S rRNA"/>
    <property type="evidence" value="ECO:0007669"/>
    <property type="project" value="TreeGrafter"/>
</dbReference>
<gene>
    <name evidence="2" type="ORF">AARE701A_LOCUS9989</name>
</gene>
<dbReference type="SMART" id="SM00879">
    <property type="entry name" value="Brix"/>
    <property type="match status" value="1"/>
</dbReference>
<evidence type="ECO:0000313" key="2">
    <source>
        <dbReference type="EMBL" id="CAE6018063.1"/>
    </source>
</evidence>
<dbReference type="AlphaFoldDB" id="A0A8S2A7K0"/>
<name>A0A8S2A7K0_ARAAE</name>
<dbReference type="InterPro" id="IPR007109">
    <property type="entry name" value="Brix"/>
</dbReference>
<dbReference type="GO" id="GO:0000470">
    <property type="term" value="P:maturation of LSU-rRNA"/>
    <property type="evidence" value="ECO:0007669"/>
    <property type="project" value="TreeGrafter"/>
</dbReference>
<proteinExistence type="predicted"/>
<keyword evidence="3" id="KW-1185">Reference proteome</keyword>
<dbReference type="GO" id="GO:0005730">
    <property type="term" value="C:nucleolus"/>
    <property type="evidence" value="ECO:0007669"/>
    <property type="project" value="TreeGrafter"/>
</dbReference>
<dbReference type="Gene3D" id="3.40.50.10480">
    <property type="entry name" value="Probable brix-domain ribosomal biogenesis protein"/>
    <property type="match status" value="1"/>
</dbReference>
<dbReference type="PANTHER" id="PTHR22734:SF3">
    <property type="entry name" value="RIBOSOME PRODUCTION FACTOR 1"/>
    <property type="match status" value="1"/>
</dbReference>
<sequence length="255" mass="28940">MDLMITSSAEMKKITSLDDDKLWAGFDWEETDKILSGEIKPRTLITSYPFPAIRYPQRGPLIAQELVSVFPNSCYMRRGIRSKLHEVIAKAKKKHFTSLILTHTNSRGHDELIIISLLNGASAVFSVIDFIPRADIPNCANPLSRRIYPELHMKSFDSQASVGTARMIQALFPKVTSSGGRPVAWFQKQNNHIFFRSHRFCYEEALSGESSSVRRQVQECGPRFALKLKAVERVSFETGKFKLLCVVNHCKTDFV</sequence>
<dbReference type="EMBL" id="LR999454">
    <property type="protein sequence ID" value="CAE6018063.1"/>
    <property type="molecule type" value="Genomic_DNA"/>
</dbReference>
<dbReference type="GO" id="GO:0030687">
    <property type="term" value="C:preribosome, large subunit precursor"/>
    <property type="evidence" value="ECO:0007669"/>
    <property type="project" value="TreeGrafter"/>
</dbReference>
<dbReference type="Proteomes" id="UP000682877">
    <property type="component" value="Chromosome 4"/>
</dbReference>
<feature type="domain" description="Brix" evidence="1">
    <location>
        <begin position="41"/>
        <end position="237"/>
    </location>
</feature>
<dbReference type="PROSITE" id="PS50833">
    <property type="entry name" value="BRIX"/>
    <property type="match status" value="1"/>
</dbReference>
<dbReference type="SUPFAM" id="SSF52954">
    <property type="entry name" value="Class II aaRS ABD-related"/>
    <property type="match status" value="1"/>
</dbReference>
<dbReference type="Pfam" id="PF04427">
    <property type="entry name" value="Brix"/>
    <property type="match status" value="1"/>
</dbReference>
<reference evidence="2" key="1">
    <citation type="submission" date="2021-01" db="EMBL/GenBank/DDBJ databases">
        <authorList>
            <person name="Bezrukov I."/>
        </authorList>
    </citation>
    <scope>NUCLEOTIDE SEQUENCE</scope>
</reference>
<accession>A0A8S2A7K0</accession>
<protein>
    <recommendedName>
        <fullName evidence="1">Brix domain-containing protein</fullName>
    </recommendedName>
</protein>
<dbReference type="InterPro" id="IPR044281">
    <property type="entry name" value="IMP4/RPF1"/>
</dbReference>
<evidence type="ECO:0000259" key="1">
    <source>
        <dbReference type="PROSITE" id="PS50833"/>
    </source>
</evidence>